<evidence type="ECO:0000256" key="1">
    <source>
        <dbReference type="SAM" id="MobiDB-lite"/>
    </source>
</evidence>
<gene>
    <name evidence="3" type="ORF">LR48_Vigan280s001000</name>
</gene>
<feature type="domain" description="Putative plant transposon protein" evidence="2">
    <location>
        <begin position="29"/>
        <end position="200"/>
    </location>
</feature>
<name>A0A0L9T7D9_PHAAN</name>
<dbReference type="Gramene" id="KOM26510">
    <property type="protein sequence ID" value="KOM26510"/>
    <property type="gene ID" value="LR48_Vigan280s001000"/>
</dbReference>
<dbReference type="Proteomes" id="UP000053144">
    <property type="component" value="Unassembled WGS sequence"/>
</dbReference>
<protein>
    <recommendedName>
        <fullName evidence="2">Putative plant transposon protein domain-containing protein</fullName>
    </recommendedName>
</protein>
<feature type="compositionally biased region" description="Acidic residues" evidence="1">
    <location>
        <begin position="306"/>
        <end position="328"/>
    </location>
</feature>
<evidence type="ECO:0000313" key="3">
    <source>
        <dbReference type="EMBL" id="KOM26510.1"/>
    </source>
</evidence>
<dbReference type="InterPro" id="IPR046796">
    <property type="entry name" value="Transposase_32_dom"/>
</dbReference>
<sequence>MASSSSRREKILHLLKVRLIQLERLVYSGLTKFVELEGDYYPKLVKVFYANLKVEGSHILSRVKGVDIYIDEVVLKTIVGFHPGGKKCHQGISSINKVAIYKDCLRNSEQPRDHTLFRVFVLKTNERLCAFVIATILLPRNENLAQLNTKAFYLLHVLRAKIPTNWISKVSHHMIKITRQQVYHLPYVVFISKVMWYYGVNVSNEITLSCSKKNMTKKMSLHHMGLRRDEKGWPFKDEHLPKIEKVESIGIDMFKYQFKSKSEFEKFVVDKLKKQEDKLSKLQKSLSSIHRKLDYALRISAFGGTSEDEFGSEEDKTDEEFIEISDSV</sequence>
<reference evidence="4" key="1">
    <citation type="journal article" date="2015" name="Proc. Natl. Acad. Sci. U.S.A.">
        <title>Genome sequencing of adzuki bean (Vigna angularis) provides insight into high starch and low fat accumulation and domestication.</title>
        <authorList>
            <person name="Yang K."/>
            <person name="Tian Z."/>
            <person name="Chen C."/>
            <person name="Luo L."/>
            <person name="Zhao B."/>
            <person name="Wang Z."/>
            <person name="Yu L."/>
            <person name="Li Y."/>
            <person name="Sun Y."/>
            <person name="Li W."/>
            <person name="Chen Y."/>
            <person name="Li Y."/>
            <person name="Zhang Y."/>
            <person name="Ai D."/>
            <person name="Zhao J."/>
            <person name="Shang C."/>
            <person name="Ma Y."/>
            <person name="Wu B."/>
            <person name="Wang M."/>
            <person name="Gao L."/>
            <person name="Sun D."/>
            <person name="Zhang P."/>
            <person name="Guo F."/>
            <person name="Wang W."/>
            <person name="Li Y."/>
            <person name="Wang J."/>
            <person name="Varshney R.K."/>
            <person name="Wang J."/>
            <person name="Ling H.Q."/>
            <person name="Wan P."/>
        </authorList>
    </citation>
    <scope>NUCLEOTIDE SEQUENCE</scope>
    <source>
        <strain evidence="4">cv. Jingnong 6</strain>
    </source>
</reference>
<dbReference type="AlphaFoldDB" id="A0A0L9T7D9"/>
<evidence type="ECO:0000259" key="2">
    <source>
        <dbReference type="Pfam" id="PF20167"/>
    </source>
</evidence>
<dbReference type="Pfam" id="PF20167">
    <property type="entry name" value="Transposase_32"/>
    <property type="match status" value="1"/>
</dbReference>
<proteinExistence type="predicted"/>
<evidence type="ECO:0000313" key="4">
    <source>
        <dbReference type="Proteomes" id="UP000053144"/>
    </source>
</evidence>
<organism evidence="3 4">
    <name type="scientific">Phaseolus angularis</name>
    <name type="common">Azuki bean</name>
    <name type="synonym">Vigna angularis</name>
    <dbReference type="NCBI Taxonomy" id="3914"/>
    <lineage>
        <taxon>Eukaryota</taxon>
        <taxon>Viridiplantae</taxon>
        <taxon>Streptophyta</taxon>
        <taxon>Embryophyta</taxon>
        <taxon>Tracheophyta</taxon>
        <taxon>Spermatophyta</taxon>
        <taxon>Magnoliopsida</taxon>
        <taxon>eudicotyledons</taxon>
        <taxon>Gunneridae</taxon>
        <taxon>Pentapetalae</taxon>
        <taxon>rosids</taxon>
        <taxon>fabids</taxon>
        <taxon>Fabales</taxon>
        <taxon>Fabaceae</taxon>
        <taxon>Papilionoideae</taxon>
        <taxon>50 kb inversion clade</taxon>
        <taxon>NPAAA clade</taxon>
        <taxon>indigoferoid/millettioid clade</taxon>
        <taxon>Phaseoleae</taxon>
        <taxon>Vigna</taxon>
    </lineage>
</organism>
<feature type="region of interest" description="Disordered" evidence="1">
    <location>
        <begin position="305"/>
        <end position="328"/>
    </location>
</feature>
<accession>A0A0L9T7D9</accession>
<dbReference type="EMBL" id="KQ258324">
    <property type="protein sequence ID" value="KOM26510.1"/>
    <property type="molecule type" value="Genomic_DNA"/>
</dbReference>